<protein>
    <submittedName>
        <fullName evidence="1">Uncharacterized protein</fullName>
    </submittedName>
</protein>
<sequence>MEEKATQILGFNGKMISGSKSGYCRSNPDNLAVFNSNVIAMTDKPTKIWYGDLDLTKSLEDLKRLADEIGVEIRVLRETDARFEHESNPQVKRFVLRIEPTGSYELGEFESSYYSHENLTRNEDRD</sequence>
<proteinExistence type="predicted"/>
<name>A0A6J5NKU1_9CAUD</name>
<gene>
    <name evidence="1" type="ORF">UFOVP699_193</name>
</gene>
<reference evidence="1" key="1">
    <citation type="submission" date="2020-04" db="EMBL/GenBank/DDBJ databases">
        <authorList>
            <person name="Chiriac C."/>
            <person name="Salcher M."/>
            <person name="Ghai R."/>
            <person name="Kavagutti S V."/>
        </authorList>
    </citation>
    <scope>NUCLEOTIDE SEQUENCE</scope>
</reference>
<evidence type="ECO:0000313" key="1">
    <source>
        <dbReference type="EMBL" id="CAB4159457.1"/>
    </source>
</evidence>
<dbReference type="EMBL" id="LR796670">
    <property type="protein sequence ID" value="CAB4159457.1"/>
    <property type="molecule type" value="Genomic_DNA"/>
</dbReference>
<organism evidence="1">
    <name type="scientific">uncultured Caudovirales phage</name>
    <dbReference type="NCBI Taxonomy" id="2100421"/>
    <lineage>
        <taxon>Viruses</taxon>
        <taxon>Duplodnaviria</taxon>
        <taxon>Heunggongvirae</taxon>
        <taxon>Uroviricota</taxon>
        <taxon>Caudoviricetes</taxon>
        <taxon>Peduoviridae</taxon>
        <taxon>Maltschvirus</taxon>
        <taxon>Maltschvirus maltsch</taxon>
    </lineage>
</organism>
<accession>A0A6J5NKU1</accession>